<keyword evidence="6" id="KW-0472">Membrane</keyword>
<evidence type="ECO:0000256" key="3">
    <source>
        <dbReference type="ARBA" id="ARBA00022741"/>
    </source>
</evidence>
<keyword evidence="5" id="KW-1133">Transmembrane helix</keyword>
<keyword evidence="4" id="KW-0067">ATP-binding</keyword>
<evidence type="ECO:0000256" key="5">
    <source>
        <dbReference type="ARBA" id="ARBA00022989"/>
    </source>
</evidence>
<keyword evidence="9" id="KW-1185">Reference proteome</keyword>
<dbReference type="EMBL" id="CP090166">
    <property type="protein sequence ID" value="UJO16808.1"/>
    <property type="molecule type" value="Genomic_DNA"/>
</dbReference>
<evidence type="ECO:0000256" key="6">
    <source>
        <dbReference type="ARBA" id="ARBA00023136"/>
    </source>
</evidence>
<reference evidence="8" key="1">
    <citation type="submission" date="2021-12" db="EMBL/GenBank/DDBJ databases">
        <authorList>
            <person name="Zaccaron A."/>
            <person name="Stergiopoulos I."/>
        </authorList>
    </citation>
    <scope>NUCLEOTIDE SEQUENCE</scope>
    <source>
        <strain evidence="8">Race5_Kim</strain>
    </source>
</reference>
<protein>
    <submittedName>
        <fullName evidence="8">ABC-type transporter cicA</fullName>
    </submittedName>
</protein>
<keyword evidence="1" id="KW-0813">Transport</keyword>
<dbReference type="InterPro" id="IPR011527">
    <property type="entry name" value="ABC1_TM_dom"/>
</dbReference>
<dbReference type="GO" id="GO:0016020">
    <property type="term" value="C:membrane"/>
    <property type="evidence" value="ECO:0007669"/>
    <property type="project" value="InterPro"/>
</dbReference>
<dbReference type="RefSeq" id="XP_047761174.1">
    <property type="nucleotide sequence ID" value="XM_047903724.1"/>
</dbReference>
<feature type="domain" description="ABC transmembrane type-1" evidence="7">
    <location>
        <begin position="123"/>
        <end position="250"/>
    </location>
</feature>
<dbReference type="PANTHER" id="PTHR24223">
    <property type="entry name" value="ATP-BINDING CASSETTE SUB-FAMILY C"/>
    <property type="match status" value="1"/>
</dbReference>
<evidence type="ECO:0000256" key="2">
    <source>
        <dbReference type="ARBA" id="ARBA00022692"/>
    </source>
</evidence>
<organism evidence="8 9">
    <name type="scientific">Passalora fulva</name>
    <name type="common">Tomato leaf mold</name>
    <name type="synonym">Cladosporium fulvum</name>
    <dbReference type="NCBI Taxonomy" id="5499"/>
    <lineage>
        <taxon>Eukaryota</taxon>
        <taxon>Fungi</taxon>
        <taxon>Dikarya</taxon>
        <taxon>Ascomycota</taxon>
        <taxon>Pezizomycotina</taxon>
        <taxon>Dothideomycetes</taxon>
        <taxon>Dothideomycetidae</taxon>
        <taxon>Mycosphaerellales</taxon>
        <taxon>Mycosphaerellaceae</taxon>
        <taxon>Fulvia</taxon>
    </lineage>
</organism>
<evidence type="ECO:0000259" key="7">
    <source>
        <dbReference type="PROSITE" id="PS50929"/>
    </source>
</evidence>
<dbReference type="GO" id="GO:0005524">
    <property type="term" value="F:ATP binding"/>
    <property type="evidence" value="ECO:0007669"/>
    <property type="project" value="UniProtKB-KW"/>
</dbReference>
<dbReference type="GO" id="GO:0140359">
    <property type="term" value="F:ABC-type transporter activity"/>
    <property type="evidence" value="ECO:0007669"/>
    <property type="project" value="InterPro"/>
</dbReference>
<evidence type="ECO:0000256" key="1">
    <source>
        <dbReference type="ARBA" id="ARBA00022448"/>
    </source>
</evidence>
<keyword evidence="3" id="KW-0547">Nucleotide-binding</keyword>
<dbReference type="PROSITE" id="PS50929">
    <property type="entry name" value="ABC_TM1F"/>
    <property type="match status" value="1"/>
</dbReference>
<dbReference type="KEGG" id="ffu:CLAFUR5_04576"/>
<dbReference type="InterPro" id="IPR036640">
    <property type="entry name" value="ABC1_TM_sf"/>
</dbReference>
<name>A0A9Q8LHN4_PASFU</name>
<dbReference type="SUPFAM" id="SSF90123">
    <property type="entry name" value="ABC transporter transmembrane region"/>
    <property type="match status" value="1"/>
</dbReference>
<sequence length="250" mass="27648">MAISARSSVDVRARVLPRSWLRLINLLKKRNLPPVPDQRGISGEYKANFLSTLSFQWMQPLLVTGYQRPLELNDIWEVNPKREVVVLADRSKAALAKRKARNTPSKLDLLVWAIYDTFPVELIIGAISTFIAWCLQVLTPFVLRDLIQFVQEAYNATSSGSPPPNIGRGIGLAVGIACMQSLQSLCTNQFFYRGMMLGGQARSVLIACIFEKALKLSGRAETAHGNGGEGWTNARVINLMSTDTSRIDAA</sequence>
<dbReference type="PANTHER" id="PTHR24223:SF464">
    <property type="entry name" value="ABC-TYPE TRANSPORTER CICA"/>
    <property type="match status" value="1"/>
</dbReference>
<dbReference type="AlphaFoldDB" id="A0A9Q8LHN4"/>
<evidence type="ECO:0000256" key="4">
    <source>
        <dbReference type="ARBA" id="ARBA00022840"/>
    </source>
</evidence>
<dbReference type="OMA" id="KEQHIAN"/>
<keyword evidence="2" id="KW-0812">Transmembrane</keyword>
<dbReference type="Proteomes" id="UP000756132">
    <property type="component" value="Chromosome 4"/>
</dbReference>
<evidence type="ECO:0000313" key="8">
    <source>
        <dbReference type="EMBL" id="UJO16808.1"/>
    </source>
</evidence>
<gene>
    <name evidence="8" type="ORF">CLAFUR5_04576</name>
</gene>
<dbReference type="OrthoDB" id="5423067at2759"/>
<proteinExistence type="predicted"/>
<dbReference type="GeneID" id="71984454"/>
<reference evidence="8" key="2">
    <citation type="journal article" date="2022" name="Microb. Genom.">
        <title>A chromosome-scale genome assembly of the tomato pathogen Cladosporium fulvum reveals a compartmentalized genome architecture and the presence of a dispensable chromosome.</title>
        <authorList>
            <person name="Zaccaron A.Z."/>
            <person name="Chen L.H."/>
            <person name="Samaras A."/>
            <person name="Stergiopoulos I."/>
        </authorList>
    </citation>
    <scope>NUCLEOTIDE SEQUENCE</scope>
    <source>
        <strain evidence="8">Race5_Kim</strain>
    </source>
</reference>
<dbReference type="Gene3D" id="1.20.1560.10">
    <property type="entry name" value="ABC transporter type 1, transmembrane domain"/>
    <property type="match status" value="1"/>
</dbReference>
<dbReference type="InterPro" id="IPR050173">
    <property type="entry name" value="ABC_transporter_C-like"/>
</dbReference>
<accession>A0A9Q8LHN4</accession>
<evidence type="ECO:0000313" key="9">
    <source>
        <dbReference type="Proteomes" id="UP000756132"/>
    </source>
</evidence>